<evidence type="ECO:0000313" key="2">
    <source>
        <dbReference type="EMBL" id="KAJ8884833.1"/>
    </source>
</evidence>
<proteinExistence type="predicted"/>
<name>A0ABQ9HKF2_9NEOP</name>
<gene>
    <name evidence="2" type="ORF">PR048_011029</name>
</gene>
<reference evidence="2 3" key="1">
    <citation type="submission" date="2023-02" db="EMBL/GenBank/DDBJ databases">
        <title>LHISI_Scaffold_Assembly.</title>
        <authorList>
            <person name="Stuart O.P."/>
            <person name="Cleave R."/>
            <person name="Magrath M.J.L."/>
            <person name="Mikheyev A.S."/>
        </authorList>
    </citation>
    <scope>NUCLEOTIDE SEQUENCE [LARGE SCALE GENOMIC DNA]</scope>
    <source>
        <strain evidence="2">Daus_M_001</strain>
        <tissue evidence="2">Leg muscle</tissue>
    </source>
</reference>
<accession>A0ABQ9HKF2</accession>
<organism evidence="2 3">
    <name type="scientific">Dryococelus australis</name>
    <dbReference type="NCBI Taxonomy" id="614101"/>
    <lineage>
        <taxon>Eukaryota</taxon>
        <taxon>Metazoa</taxon>
        <taxon>Ecdysozoa</taxon>
        <taxon>Arthropoda</taxon>
        <taxon>Hexapoda</taxon>
        <taxon>Insecta</taxon>
        <taxon>Pterygota</taxon>
        <taxon>Neoptera</taxon>
        <taxon>Polyneoptera</taxon>
        <taxon>Phasmatodea</taxon>
        <taxon>Verophasmatodea</taxon>
        <taxon>Anareolatae</taxon>
        <taxon>Phasmatidae</taxon>
        <taxon>Eurycanthinae</taxon>
        <taxon>Dryococelus</taxon>
    </lineage>
</organism>
<sequence length="414" mass="46241">MHQHDVLVCVDAKPHMGNTRNFRFVGISKMSELQRLCQRKFPPYHVALHQALHEESIVYARLTHVNSISGVRAPWRLLKRGTPATVESEHVVWNRWTLHHRAMLHSRANDGCIYAHFLKETLPALLEGILLNILLNVSDGINGFVTFNLASLCAVSRCKRSVLDSLAHVSDMCSVDSKPLGAFGAIFHSSLKHSQDYQFAAVITCDSRLHISANSDCGNSFLPVGDCRGAQSTDERTSNQLGPGLLPEQGVEAYLSGSCRATGEGIEDPRSVNVVSLSLSGKDNVRDTSFKTPPCKEECWPVALLPTPYHPASIGQAEHSHQTITMASHFVNSDKRDWDDWIPNGLLANRATTHRSWLLKHFWTTEKSGHFDIEMAEERNGSQPAQTFRPERKSGSNKAFPEYNQPMKTHHPSW</sequence>
<dbReference type="Gene3D" id="3.30.420.10">
    <property type="entry name" value="Ribonuclease H-like superfamily/Ribonuclease H"/>
    <property type="match status" value="1"/>
</dbReference>
<dbReference type="EMBL" id="JARBHB010000004">
    <property type="protein sequence ID" value="KAJ8884833.1"/>
    <property type="molecule type" value="Genomic_DNA"/>
</dbReference>
<dbReference type="InterPro" id="IPR036397">
    <property type="entry name" value="RNaseH_sf"/>
</dbReference>
<comment type="caution">
    <text evidence="2">The sequence shown here is derived from an EMBL/GenBank/DDBJ whole genome shotgun (WGS) entry which is preliminary data.</text>
</comment>
<evidence type="ECO:0000313" key="3">
    <source>
        <dbReference type="Proteomes" id="UP001159363"/>
    </source>
</evidence>
<dbReference type="Proteomes" id="UP001159363">
    <property type="component" value="Chromosome X"/>
</dbReference>
<protein>
    <submittedName>
        <fullName evidence="2">Uncharacterized protein</fullName>
    </submittedName>
</protein>
<evidence type="ECO:0000256" key="1">
    <source>
        <dbReference type="SAM" id="MobiDB-lite"/>
    </source>
</evidence>
<feature type="region of interest" description="Disordered" evidence="1">
    <location>
        <begin position="378"/>
        <end position="414"/>
    </location>
</feature>
<keyword evidence="3" id="KW-1185">Reference proteome</keyword>